<dbReference type="Gene3D" id="1.20.5.1030">
    <property type="entry name" value="Preprotein translocase secy subunit"/>
    <property type="match status" value="1"/>
</dbReference>
<keyword evidence="6 9" id="KW-1133">Transmembrane helix</keyword>
<gene>
    <name evidence="9 10" type="primary">secE</name>
    <name evidence="10" type="ORF">H8E80_07140</name>
</gene>
<evidence type="ECO:0000256" key="1">
    <source>
        <dbReference type="ARBA" id="ARBA00004370"/>
    </source>
</evidence>
<comment type="similarity">
    <text evidence="9">Belongs to the SecE/SEC61-gamma family.</text>
</comment>
<keyword evidence="2 9" id="KW-0813">Transport</keyword>
<name>A0A8J6N5K6_9BACT</name>
<evidence type="ECO:0000256" key="4">
    <source>
        <dbReference type="ARBA" id="ARBA00022692"/>
    </source>
</evidence>
<dbReference type="GO" id="GO:0005886">
    <property type="term" value="C:plasma membrane"/>
    <property type="evidence" value="ECO:0007669"/>
    <property type="project" value="UniProtKB-SubCell"/>
</dbReference>
<dbReference type="Pfam" id="PF00584">
    <property type="entry name" value="SecE"/>
    <property type="match status" value="1"/>
</dbReference>
<organism evidence="10 11">
    <name type="scientific">Candidatus Desulfaltia bathyphila</name>
    <dbReference type="NCBI Taxonomy" id="2841697"/>
    <lineage>
        <taxon>Bacteria</taxon>
        <taxon>Pseudomonadati</taxon>
        <taxon>Thermodesulfobacteriota</taxon>
        <taxon>Desulfobacteria</taxon>
        <taxon>Desulfobacterales</taxon>
        <taxon>Desulfobacterales incertae sedis</taxon>
        <taxon>Candidatus Desulfaltia</taxon>
    </lineage>
</organism>
<dbReference type="InterPro" id="IPR005807">
    <property type="entry name" value="SecE_bac"/>
</dbReference>
<dbReference type="GO" id="GO:0043952">
    <property type="term" value="P:protein transport by the Sec complex"/>
    <property type="evidence" value="ECO:0007669"/>
    <property type="project" value="UniProtKB-UniRule"/>
</dbReference>
<dbReference type="PANTHER" id="PTHR33910:SF1">
    <property type="entry name" value="PROTEIN TRANSLOCASE SUBUNIT SECE"/>
    <property type="match status" value="1"/>
</dbReference>
<protein>
    <recommendedName>
        <fullName evidence="9">Protein translocase subunit SecE</fullName>
    </recommendedName>
</protein>
<dbReference type="GO" id="GO:0008320">
    <property type="term" value="F:protein transmembrane transporter activity"/>
    <property type="evidence" value="ECO:0007669"/>
    <property type="project" value="UniProtKB-UniRule"/>
</dbReference>
<dbReference type="NCBIfam" id="TIGR00964">
    <property type="entry name" value="secE_bact"/>
    <property type="match status" value="1"/>
</dbReference>
<accession>A0A8J6N5K6</accession>
<sequence length="95" mass="10693">MEKAALIVGSSRTVKRKQTLPQKKPASWTKQDNNYLNKGLQFLREVKVELKKVAWPTRKQTLGSTLVVIILVMIIALFLGMVDIGLSGLVRVFIQ</sequence>
<feature type="transmembrane region" description="Helical" evidence="9">
    <location>
        <begin position="66"/>
        <end position="94"/>
    </location>
</feature>
<comment type="subcellular location">
    <subcellularLocation>
        <location evidence="9">Cell membrane</location>
        <topology evidence="9">Single-pass membrane protein</topology>
    </subcellularLocation>
    <subcellularLocation>
        <location evidence="1">Membrane</location>
    </subcellularLocation>
</comment>
<evidence type="ECO:0000256" key="9">
    <source>
        <dbReference type="HAMAP-Rule" id="MF_00422"/>
    </source>
</evidence>
<dbReference type="EMBL" id="JACNLL010000064">
    <property type="protein sequence ID" value="MBC8199804.1"/>
    <property type="molecule type" value="Genomic_DNA"/>
</dbReference>
<keyword evidence="7 9" id="KW-0811">Translocation</keyword>
<keyword evidence="4 9" id="KW-0812">Transmembrane</keyword>
<keyword evidence="5 9" id="KW-0653">Protein transport</keyword>
<dbReference type="AlphaFoldDB" id="A0A8J6N5K6"/>
<proteinExistence type="inferred from homology"/>
<dbReference type="GO" id="GO:0065002">
    <property type="term" value="P:intracellular protein transmembrane transport"/>
    <property type="evidence" value="ECO:0007669"/>
    <property type="project" value="UniProtKB-UniRule"/>
</dbReference>
<dbReference type="GO" id="GO:0009306">
    <property type="term" value="P:protein secretion"/>
    <property type="evidence" value="ECO:0007669"/>
    <property type="project" value="UniProtKB-UniRule"/>
</dbReference>
<dbReference type="HAMAP" id="MF_00422">
    <property type="entry name" value="SecE"/>
    <property type="match status" value="1"/>
</dbReference>
<dbReference type="InterPro" id="IPR001901">
    <property type="entry name" value="Translocase_SecE/Sec61-g"/>
</dbReference>
<keyword evidence="8 9" id="KW-0472">Membrane</keyword>
<evidence type="ECO:0000256" key="3">
    <source>
        <dbReference type="ARBA" id="ARBA00022475"/>
    </source>
</evidence>
<dbReference type="PANTHER" id="PTHR33910">
    <property type="entry name" value="PROTEIN TRANSLOCASE SUBUNIT SECE"/>
    <property type="match status" value="1"/>
</dbReference>
<comment type="caution">
    <text evidence="10">The sequence shown here is derived from an EMBL/GenBank/DDBJ whole genome shotgun (WGS) entry which is preliminary data.</text>
</comment>
<evidence type="ECO:0000256" key="6">
    <source>
        <dbReference type="ARBA" id="ARBA00022989"/>
    </source>
</evidence>
<evidence type="ECO:0000256" key="2">
    <source>
        <dbReference type="ARBA" id="ARBA00022448"/>
    </source>
</evidence>
<comment type="subunit">
    <text evidence="9">Component of the Sec protein translocase complex. Heterotrimer consisting of SecY, SecE and SecG subunits. The heterotrimers can form oligomers, although 1 heterotrimer is thought to be able to translocate proteins. Interacts with the ribosome. Interacts with SecDF, and other proteins may be involved. Interacts with SecA.</text>
</comment>
<evidence type="ECO:0000256" key="7">
    <source>
        <dbReference type="ARBA" id="ARBA00023010"/>
    </source>
</evidence>
<evidence type="ECO:0000313" key="10">
    <source>
        <dbReference type="EMBL" id="MBC8199804.1"/>
    </source>
</evidence>
<comment type="function">
    <text evidence="9">Essential subunit of the Sec protein translocation channel SecYEG. Clamps together the 2 halves of SecY. May contact the channel plug during translocation.</text>
</comment>
<reference evidence="10 11" key="1">
    <citation type="submission" date="2020-08" db="EMBL/GenBank/DDBJ databases">
        <title>Bridging the membrane lipid divide: bacteria of the FCB group superphylum have the potential to synthesize archaeal ether lipids.</title>
        <authorList>
            <person name="Villanueva L."/>
            <person name="Von Meijenfeldt F.A.B."/>
            <person name="Westbye A.B."/>
            <person name="Yadav S."/>
            <person name="Hopmans E.C."/>
            <person name="Dutilh B.E."/>
            <person name="Sinninghe Damste J.S."/>
        </authorList>
    </citation>
    <scope>NUCLEOTIDE SEQUENCE [LARGE SCALE GENOMIC DNA]</scope>
    <source>
        <strain evidence="10">NIOZ-UU82</strain>
    </source>
</reference>
<dbReference type="GO" id="GO:0006605">
    <property type="term" value="P:protein targeting"/>
    <property type="evidence" value="ECO:0007669"/>
    <property type="project" value="UniProtKB-UniRule"/>
</dbReference>
<dbReference type="Proteomes" id="UP000603545">
    <property type="component" value="Unassembled WGS sequence"/>
</dbReference>
<evidence type="ECO:0000313" key="11">
    <source>
        <dbReference type="Proteomes" id="UP000603545"/>
    </source>
</evidence>
<dbReference type="InterPro" id="IPR038379">
    <property type="entry name" value="SecE_sf"/>
</dbReference>
<dbReference type="PROSITE" id="PS01067">
    <property type="entry name" value="SECE_SEC61G"/>
    <property type="match status" value="1"/>
</dbReference>
<evidence type="ECO:0000256" key="5">
    <source>
        <dbReference type="ARBA" id="ARBA00022927"/>
    </source>
</evidence>
<evidence type="ECO:0000256" key="8">
    <source>
        <dbReference type="ARBA" id="ARBA00023136"/>
    </source>
</evidence>
<keyword evidence="3 9" id="KW-1003">Cell membrane</keyword>